<feature type="region of interest" description="Disordered" evidence="1">
    <location>
        <begin position="420"/>
        <end position="536"/>
    </location>
</feature>
<feature type="region of interest" description="Disordered" evidence="1">
    <location>
        <begin position="630"/>
        <end position="653"/>
    </location>
</feature>
<feature type="compositionally biased region" description="Acidic residues" evidence="1">
    <location>
        <begin position="562"/>
        <end position="579"/>
    </location>
</feature>
<gene>
    <name evidence="3" type="ORF">SK128_003637</name>
</gene>
<dbReference type="AlphaFoldDB" id="A0AAN8XI62"/>
<evidence type="ECO:0000313" key="4">
    <source>
        <dbReference type="Proteomes" id="UP001381693"/>
    </source>
</evidence>
<protein>
    <submittedName>
        <fullName evidence="3">Uncharacterized protein</fullName>
    </submittedName>
</protein>
<organism evidence="3 4">
    <name type="scientific">Halocaridina rubra</name>
    <name type="common">Hawaiian red shrimp</name>
    <dbReference type="NCBI Taxonomy" id="373956"/>
    <lineage>
        <taxon>Eukaryota</taxon>
        <taxon>Metazoa</taxon>
        <taxon>Ecdysozoa</taxon>
        <taxon>Arthropoda</taxon>
        <taxon>Crustacea</taxon>
        <taxon>Multicrustacea</taxon>
        <taxon>Malacostraca</taxon>
        <taxon>Eumalacostraca</taxon>
        <taxon>Eucarida</taxon>
        <taxon>Decapoda</taxon>
        <taxon>Pleocyemata</taxon>
        <taxon>Caridea</taxon>
        <taxon>Atyoidea</taxon>
        <taxon>Atyidae</taxon>
        <taxon>Halocaridina</taxon>
    </lineage>
</organism>
<feature type="transmembrane region" description="Helical" evidence="2">
    <location>
        <begin position="7"/>
        <end position="24"/>
    </location>
</feature>
<feature type="compositionally biased region" description="Acidic residues" evidence="1">
    <location>
        <begin position="478"/>
        <end position="488"/>
    </location>
</feature>
<reference evidence="3 4" key="1">
    <citation type="submission" date="2023-11" db="EMBL/GenBank/DDBJ databases">
        <title>Halocaridina rubra genome assembly.</title>
        <authorList>
            <person name="Smith C."/>
        </authorList>
    </citation>
    <scope>NUCLEOTIDE SEQUENCE [LARGE SCALE GENOMIC DNA]</scope>
    <source>
        <strain evidence="3">EP-1</strain>
        <tissue evidence="3">Whole</tissue>
    </source>
</reference>
<evidence type="ECO:0000256" key="2">
    <source>
        <dbReference type="SAM" id="Phobius"/>
    </source>
</evidence>
<feature type="region of interest" description="Disordered" evidence="1">
    <location>
        <begin position="674"/>
        <end position="704"/>
    </location>
</feature>
<feature type="compositionally biased region" description="Basic and acidic residues" evidence="1">
    <location>
        <begin position="689"/>
        <end position="698"/>
    </location>
</feature>
<evidence type="ECO:0000256" key="1">
    <source>
        <dbReference type="SAM" id="MobiDB-lite"/>
    </source>
</evidence>
<feature type="transmembrane region" description="Helical" evidence="2">
    <location>
        <begin position="160"/>
        <end position="183"/>
    </location>
</feature>
<accession>A0AAN8XI62</accession>
<name>A0AAN8XI62_HALRR</name>
<feature type="transmembrane region" description="Helical" evidence="2">
    <location>
        <begin position="217"/>
        <end position="238"/>
    </location>
</feature>
<keyword evidence="2" id="KW-1133">Transmembrane helix</keyword>
<keyword evidence="4" id="KW-1185">Reference proteome</keyword>
<proteinExistence type="predicted"/>
<sequence>MTPCKQLLFTILWTIILWGSYWYAEGIRYRNNEASLIQRGNDLQQELRQFHLEFEKLQTNFISKVLRKITGYKSSAPESIPQAFPDLDISGNPELELPLAQLRYRKHLFHLRKYIEEANRWNTWAKNIPFGNRYIINTEKMGSFANEAGVLSKAPSVFGINLGTLLIVVFLVNLTQIIICSLFRIYTKYNRKNLTEKTSEFWKDQLFSTLNAKLKTLFTLENSSLLFLVLIICSYFWYDKRHAQNAVKQSLSSRAQLMEQLLNFHEEHVSPVEANMIFKILKKIPVIGATMPCISLPKAVLEIKLSVLEECSIGCTVSILAKRWRKEAGEKKTLNDLNHHDADSDKISNACAKGSEKHTGNETTITAPDDSSSESEDTCSLELSDASCSSDSENHAYKYGDEQDCYDASEHSEEWSCLVSSGQKESNVKKGESIDDDGVSGEFDSSSQSDEVEWDDFSELSDETSSSDYFDHDVSNGGEEDFCDDDEISEKGGALNLDDEKYGYDILESPNEGEDDEIKKESSTPTHGDEEDCDDILNLPEESFCLASSRYGLSNLTKDQLFEDDENSEECDENDQSEEENCHGISDLSNDSLSPDMEVCQKLLDDDEVGAKWDAFSQFQKDDCDDILELPDDTSSLDSSGHKVSTETEDEFCDDDEISEECGALNLDDVKYGYDSLERPDEGEDDEINKESRTHTHGDEEDCDEMLSLSEESFCLDYSKYELSSMTKYQLFEDDENSEECDDYDQSEEENCYGINDFADDSLSPDMEAYKMSESN</sequence>
<keyword evidence="2" id="KW-0812">Transmembrane</keyword>
<evidence type="ECO:0000313" key="3">
    <source>
        <dbReference type="EMBL" id="KAK7079250.1"/>
    </source>
</evidence>
<comment type="caution">
    <text evidence="3">The sequence shown here is derived from an EMBL/GenBank/DDBJ whole genome shotgun (WGS) entry which is preliminary data.</text>
</comment>
<feature type="region of interest" description="Disordered" evidence="1">
    <location>
        <begin position="558"/>
        <end position="594"/>
    </location>
</feature>
<feature type="region of interest" description="Disordered" evidence="1">
    <location>
        <begin position="345"/>
        <end position="378"/>
    </location>
</feature>
<feature type="compositionally biased region" description="Acidic residues" evidence="1">
    <location>
        <begin position="450"/>
        <end position="462"/>
    </location>
</feature>
<keyword evidence="2" id="KW-0472">Membrane</keyword>
<dbReference type="EMBL" id="JAXCGZ010007557">
    <property type="protein sequence ID" value="KAK7079250.1"/>
    <property type="molecule type" value="Genomic_DNA"/>
</dbReference>
<feature type="region of interest" description="Disordered" evidence="1">
    <location>
        <begin position="755"/>
        <end position="776"/>
    </location>
</feature>
<dbReference type="Proteomes" id="UP001381693">
    <property type="component" value="Unassembled WGS sequence"/>
</dbReference>